<dbReference type="Gene3D" id="1.10.8.20">
    <property type="entry name" value="N-terminal domain of phosphatidylinositol transfer protein sec14p"/>
    <property type="match status" value="1"/>
</dbReference>
<dbReference type="CDD" id="cd00170">
    <property type="entry name" value="SEC14"/>
    <property type="match status" value="1"/>
</dbReference>
<dbReference type="GO" id="GO:1902936">
    <property type="term" value="F:phosphatidylinositol bisphosphate binding"/>
    <property type="evidence" value="ECO:0007669"/>
    <property type="project" value="TreeGrafter"/>
</dbReference>
<dbReference type="AlphaFoldDB" id="A0A5N5T632"/>
<organism evidence="2 3">
    <name type="scientific">Armadillidium nasatum</name>
    <dbReference type="NCBI Taxonomy" id="96803"/>
    <lineage>
        <taxon>Eukaryota</taxon>
        <taxon>Metazoa</taxon>
        <taxon>Ecdysozoa</taxon>
        <taxon>Arthropoda</taxon>
        <taxon>Crustacea</taxon>
        <taxon>Multicrustacea</taxon>
        <taxon>Malacostraca</taxon>
        <taxon>Eumalacostraca</taxon>
        <taxon>Peracarida</taxon>
        <taxon>Isopoda</taxon>
        <taxon>Oniscidea</taxon>
        <taxon>Crinocheta</taxon>
        <taxon>Armadillidiidae</taxon>
        <taxon>Armadillidium</taxon>
    </lineage>
</organism>
<dbReference type="SMART" id="SM01100">
    <property type="entry name" value="CRAL_TRIO_N"/>
    <property type="match status" value="1"/>
</dbReference>
<dbReference type="EMBL" id="SEYY01008573">
    <property type="protein sequence ID" value="KAB7502094.1"/>
    <property type="molecule type" value="Genomic_DNA"/>
</dbReference>
<dbReference type="Proteomes" id="UP000326759">
    <property type="component" value="Unassembled WGS sequence"/>
</dbReference>
<evidence type="ECO:0000259" key="1">
    <source>
        <dbReference type="PROSITE" id="PS50191"/>
    </source>
</evidence>
<dbReference type="InterPro" id="IPR036273">
    <property type="entry name" value="CRAL/TRIO_N_dom_sf"/>
</dbReference>
<gene>
    <name evidence="2" type="primary">TTPAL_1</name>
    <name evidence="2" type="ORF">Anas_11449</name>
</gene>
<dbReference type="SUPFAM" id="SSF52087">
    <property type="entry name" value="CRAL/TRIO domain"/>
    <property type="match status" value="1"/>
</dbReference>
<dbReference type="Pfam" id="PF00650">
    <property type="entry name" value="CRAL_TRIO"/>
    <property type="match status" value="1"/>
</dbReference>
<accession>A0A5N5T632</accession>
<dbReference type="InterPro" id="IPR001251">
    <property type="entry name" value="CRAL-TRIO_dom"/>
</dbReference>
<dbReference type="PRINTS" id="PR00180">
    <property type="entry name" value="CRETINALDHBP"/>
</dbReference>
<dbReference type="OrthoDB" id="6682367at2759"/>
<dbReference type="InterPro" id="IPR011074">
    <property type="entry name" value="CRAL/TRIO_N_dom"/>
</dbReference>
<dbReference type="PANTHER" id="PTHR10174">
    <property type="entry name" value="ALPHA-TOCOPHEROL TRANSFER PROTEIN-RELATED"/>
    <property type="match status" value="1"/>
</dbReference>
<protein>
    <submittedName>
        <fullName evidence="2">Alpha-tocopherol transfer protein-like</fullName>
    </submittedName>
</protein>
<evidence type="ECO:0000313" key="2">
    <source>
        <dbReference type="EMBL" id="KAB7502094.1"/>
    </source>
</evidence>
<dbReference type="PROSITE" id="PS50191">
    <property type="entry name" value="CRAL_TRIO"/>
    <property type="match status" value="1"/>
</dbReference>
<dbReference type="Gene3D" id="3.40.525.10">
    <property type="entry name" value="CRAL-TRIO lipid binding domain"/>
    <property type="match status" value="1"/>
</dbReference>
<evidence type="ECO:0000313" key="3">
    <source>
        <dbReference type="Proteomes" id="UP000326759"/>
    </source>
</evidence>
<comment type="caution">
    <text evidence="2">The sequence shown here is derived from an EMBL/GenBank/DDBJ whole genome shotgun (WGS) entry which is preliminary data.</text>
</comment>
<dbReference type="PANTHER" id="PTHR10174:SF224">
    <property type="entry name" value="RETINOL-BINDING PROTEIN PINTA"/>
    <property type="match status" value="1"/>
</dbReference>
<name>A0A5N5T632_9CRUS</name>
<dbReference type="GO" id="GO:0016020">
    <property type="term" value="C:membrane"/>
    <property type="evidence" value="ECO:0007669"/>
    <property type="project" value="TreeGrafter"/>
</dbReference>
<dbReference type="SMART" id="SM00516">
    <property type="entry name" value="SEC14"/>
    <property type="match status" value="1"/>
</dbReference>
<keyword evidence="3" id="KW-1185">Reference proteome</keyword>
<feature type="domain" description="CRAL-TRIO" evidence="1">
    <location>
        <begin position="91"/>
        <end position="256"/>
    </location>
</feature>
<sequence length="309" mass="36552">MIKPFGLSPELLKIAKEELHEDPERRQKDIEYIREWLQKQPHITARTDEWTILRFLRGCKFSLENTKKKLDMFYTCKNLTPEWFSNRDPLDPKMAEILSLGEFLPLPGYDEKGRKVILVRPDKHNTSTTSMDEMIKVAQIILDLLMEEDVQHSVIGVTILIDFQDFTPNHLLQLTPFLLKKIITVWQEAYPMRIKAFHYINTPPSFQVILNLVRKFLKEKLKQRLYVHANYMESLFDHIAQSNLPKEYGGTNGNLKEITQYWQKKANEKRNWLLEDEKYKVDESKRPGKPRTSADLFDIEGSFRKLNID</sequence>
<reference evidence="2 3" key="1">
    <citation type="journal article" date="2019" name="PLoS Biol.">
        <title>Sex chromosomes control vertical transmission of feminizing Wolbachia symbionts in an isopod.</title>
        <authorList>
            <person name="Becking T."/>
            <person name="Chebbi M.A."/>
            <person name="Giraud I."/>
            <person name="Moumen B."/>
            <person name="Laverre T."/>
            <person name="Caubet Y."/>
            <person name="Peccoud J."/>
            <person name="Gilbert C."/>
            <person name="Cordaux R."/>
        </authorList>
    </citation>
    <scope>NUCLEOTIDE SEQUENCE [LARGE SCALE GENOMIC DNA]</scope>
    <source>
        <strain evidence="2">ANa2</strain>
        <tissue evidence="2">Whole body excluding digestive tract and cuticle</tissue>
    </source>
</reference>
<proteinExistence type="predicted"/>
<dbReference type="SUPFAM" id="SSF46938">
    <property type="entry name" value="CRAL/TRIO N-terminal domain"/>
    <property type="match status" value="1"/>
</dbReference>
<dbReference type="InterPro" id="IPR036865">
    <property type="entry name" value="CRAL-TRIO_dom_sf"/>
</dbReference>